<keyword evidence="4" id="KW-1185">Reference proteome</keyword>
<protein>
    <recommendedName>
        <fullName evidence="2">Tyr recombinase domain-containing protein</fullName>
    </recommendedName>
</protein>
<gene>
    <name evidence="3" type="ORF">VOLCADRAFT_101243</name>
</gene>
<feature type="domain" description="Tyr recombinase" evidence="2">
    <location>
        <begin position="192"/>
        <end position="260"/>
    </location>
</feature>
<dbReference type="EMBL" id="GL378839">
    <property type="protein sequence ID" value="EFJ39208.1"/>
    <property type="molecule type" value="Genomic_DNA"/>
</dbReference>
<dbReference type="GeneID" id="9614684"/>
<reference evidence="3 4" key="1">
    <citation type="journal article" date="2010" name="Science">
        <title>Genomic analysis of organismal complexity in the multicellular green alga Volvox carteri.</title>
        <authorList>
            <person name="Prochnik S.E."/>
            <person name="Umen J."/>
            <person name="Nedelcu A.M."/>
            <person name="Hallmann A."/>
            <person name="Miller S.M."/>
            <person name="Nishii I."/>
            <person name="Ferris P."/>
            <person name="Kuo A."/>
            <person name="Mitros T."/>
            <person name="Fritz-Laylin L.K."/>
            <person name="Hellsten U."/>
            <person name="Chapman J."/>
            <person name="Simakov O."/>
            <person name="Rensing S.A."/>
            <person name="Terry A."/>
            <person name="Pangilinan J."/>
            <person name="Kapitonov V."/>
            <person name="Jurka J."/>
            <person name="Salamov A."/>
            <person name="Shapiro H."/>
            <person name="Schmutz J."/>
            <person name="Grimwood J."/>
            <person name="Lindquist E."/>
            <person name="Lucas S."/>
            <person name="Grigoriev I.V."/>
            <person name="Schmitt R."/>
            <person name="Kirk D."/>
            <person name="Rokhsar D.S."/>
        </authorList>
    </citation>
    <scope>NUCLEOTIDE SEQUENCE [LARGE SCALE GENOMIC DNA]</scope>
    <source>
        <strain evidence="4">f. Nagariensis / Eve</strain>
    </source>
</reference>
<dbReference type="GO" id="GO:0003677">
    <property type="term" value="F:DNA binding"/>
    <property type="evidence" value="ECO:0007669"/>
    <property type="project" value="InterPro"/>
</dbReference>
<evidence type="ECO:0000259" key="2">
    <source>
        <dbReference type="Pfam" id="PF00589"/>
    </source>
</evidence>
<accession>D8UM41</accession>
<dbReference type="SUPFAM" id="SSF56349">
    <property type="entry name" value="DNA breaking-rejoining enzymes"/>
    <property type="match status" value="1"/>
</dbReference>
<dbReference type="RefSeq" id="XP_002959728.1">
    <property type="nucleotide sequence ID" value="XM_002959682.1"/>
</dbReference>
<dbReference type="GO" id="GO:0015074">
    <property type="term" value="P:DNA integration"/>
    <property type="evidence" value="ECO:0007669"/>
    <property type="project" value="InterPro"/>
</dbReference>
<dbReference type="Gene3D" id="1.10.443.10">
    <property type="entry name" value="Intergrase catalytic core"/>
    <property type="match status" value="1"/>
</dbReference>
<dbReference type="GO" id="GO:0006310">
    <property type="term" value="P:DNA recombination"/>
    <property type="evidence" value="ECO:0007669"/>
    <property type="project" value="UniProtKB-KW"/>
</dbReference>
<dbReference type="PANTHER" id="PTHR34605">
    <property type="entry name" value="PHAGE_INTEGRASE DOMAIN-CONTAINING PROTEIN"/>
    <property type="match status" value="1"/>
</dbReference>
<name>D8UM41_VOLCA</name>
<dbReference type="InterPro" id="IPR052925">
    <property type="entry name" value="Phage_Integrase-like_Recomb"/>
</dbReference>
<dbReference type="InParanoid" id="D8UM41"/>
<organism evidence="4">
    <name type="scientific">Volvox carteri f. nagariensis</name>
    <dbReference type="NCBI Taxonomy" id="3068"/>
    <lineage>
        <taxon>Eukaryota</taxon>
        <taxon>Viridiplantae</taxon>
        <taxon>Chlorophyta</taxon>
        <taxon>core chlorophytes</taxon>
        <taxon>Chlorophyceae</taxon>
        <taxon>CS clade</taxon>
        <taxon>Chlamydomonadales</taxon>
        <taxon>Volvocaceae</taxon>
        <taxon>Volvox</taxon>
    </lineage>
</organism>
<dbReference type="Proteomes" id="UP000001058">
    <property type="component" value="Unassembled WGS sequence"/>
</dbReference>
<sequence>MKWARMSTKRQLDEGIPGYRREAGSQSGHYTAHRHDRGVITEVDIRQLVDFHFPLNGPEPDLQTRMHVTCALLCWFAFLRFDDLARVLVHYDLLHITPGVGAEIILWKSKTDQRGEGQTASVGFRGDHYCPMTRLEELLTKGQYVRLPKQEAVEGRYVSVEDVGPLLRRVTTSQTGVPSLVQRTAPLSAPIPPLPYRTFLGHLRRLFVEAGLSPRFGTHSLRSGGVTAAVNNGADRSLVQKLGRWKSADVFEQHYVKDSDAARGRVTALSINTAQ</sequence>
<dbReference type="OrthoDB" id="550499at2759"/>
<dbReference type="KEGG" id="vcn:VOLCADRAFT_101243"/>
<dbReference type="InterPro" id="IPR002104">
    <property type="entry name" value="Integrase_catalytic"/>
</dbReference>
<dbReference type="PANTHER" id="PTHR34605:SF4">
    <property type="entry name" value="DNA ADENINE METHYLTRANSFERASE"/>
    <property type="match status" value="1"/>
</dbReference>
<dbReference type="AlphaFoldDB" id="D8UM41"/>
<dbReference type="Pfam" id="PF00589">
    <property type="entry name" value="Phage_integrase"/>
    <property type="match status" value="1"/>
</dbReference>
<evidence type="ECO:0000313" key="4">
    <source>
        <dbReference type="Proteomes" id="UP000001058"/>
    </source>
</evidence>
<dbReference type="InterPro" id="IPR013762">
    <property type="entry name" value="Integrase-like_cat_sf"/>
</dbReference>
<keyword evidence="1" id="KW-0233">DNA recombination</keyword>
<proteinExistence type="predicted"/>
<evidence type="ECO:0000256" key="1">
    <source>
        <dbReference type="ARBA" id="ARBA00023172"/>
    </source>
</evidence>
<dbReference type="InterPro" id="IPR011010">
    <property type="entry name" value="DNA_brk_join_enz"/>
</dbReference>
<evidence type="ECO:0000313" key="3">
    <source>
        <dbReference type="EMBL" id="EFJ39208.1"/>
    </source>
</evidence>